<protein>
    <submittedName>
        <fullName evidence="3">Uncharacterized protein</fullName>
    </submittedName>
</protein>
<evidence type="ECO:0000256" key="1">
    <source>
        <dbReference type="SAM" id="Coils"/>
    </source>
</evidence>
<sequence length="510" mass="56992">MSEKDVEKNKQESQQSGFTENQIYVNSSAALESKSPPIWIWVSVAGLLLAALLVIFVLPALVTEYELPLELRVDVTEFQPLPAETVPTISPFEEAQLSRQRKEAQDVLAELLTQQEVLELIDVEQWAQDEYTAALEVASIGDEYYRTQDFQLATESYTQGRDDLVEIQAMVPVVLNQNLVDAQSALDAQDSFVAQNKFLLALLLDPDSEVAQIGLERARVLDEVSGLLAEADSLLEDNELEAAQVIYRQIVSLDSYSQDAQQRISEVAGLILQREFSFIMSSGYAFLESDNPDQAIAEFERAASLGINQEQARAAIAQTENEIANVEISVIQLRITEAESQEQWHTAVAEYDNALVIDANLVFAINGRDYASKRAQLDDLLVSAIETPDRFYEQDVFQQTLDVYYTGRAIENPGARISEQLQKLQLLLETSQVPLDIQMVSDNLTDVTILRIGNLGLFEQTVVSLKPGRYVAVGKRIGYREVREEFVVGFNQTPDSVLVQCVERVVATNR</sequence>
<feature type="transmembrane region" description="Helical" evidence="2">
    <location>
        <begin position="38"/>
        <end position="62"/>
    </location>
</feature>
<evidence type="ECO:0000313" key="4">
    <source>
        <dbReference type="Proteomes" id="UP000219329"/>
    </source>
</evidence>
<evidence type="ECO:0000313" key="3">
    <source>
        <dbReference type="EMBL" id="PDH34548.1"/>
    </source>
</evidence>
<proteinExistence type="predicted"/>
<dbReference type="Proteomes" id="UP000219329">
    <property type="component" value="Unassembled WGS sequence"/>
</dbReference>
<reference evidence="3 4" key="1">
    <citation type="submission" date="2017-08" db="EMBL/GenBank/DDBJ databases">
        <title>Fine stratification of microbial communities through a metagenomic profile of the photic zone.</title>
        <authorList>
            <person name="Haro-Moreno J.M."/>
            <person name="Lopez-Perez M."/>
            <person name="De La Torre J."/>
            <person name="Picazo A."/>
            <person name="Camacho A."/>
            <person name="Rodriguez-Valera F."/>
        </authorList>
    </citation>
    <scope>NUCLEOTIDE SEQUENCE [LARGE SCALE GENOMIC DNA]</scope>
    <source>
        <strain evidence="3">MED-G28</strain>
    </source>
</reference>
<feature type="coiled-coil region" evidence="1">
    <location>
        <begin position="309"/>
        <end position="336"/>
    </location>
</feature>
<dbReference type="AlphaFoldDB" id="A0A2A5WE39"/>
<dbReference type="InterPro" id="IPR011990">
    <property type="entry name" value="TPR-like_helical_dom_sf"/>
</dbReference>
<keyword evidence="2" id="KW-1133">Transmembrane helix</keyword>
<dbReference type="EMBL" id="NTJZ01000003">
    <property type="protein sequence ID" value="PDH34548.1"/>
    <property type="molecule type" value="Genomic_DNA"/>
</dbReference>
<name>A0A2A5WE39_9GAMM</name>
<organism evidence="3 4">
    <name type="scientific">OM182 bacterium MED-G28</name>
    <dbReference type="NCBI Taxonomy" id="1986256"/>
    <lineage>
        <taxon>Bacteria</taxon>
        <taxon>Pseudomonadati</taxon>
        <taxon>Pseudomonadota</taxon>
        <taxon>Gammaproteobacteria</taxon>
        <taxon>OMG group</taxon>
        <taxon>OM182 clade</taxon>
    </lineage>
</organism>
<accession>A0A2A5WE39</accession>
<evidence type="ECO:0000256" key="2">
    <source>
        <dbReference type="SAM" id="Phobius"/>
    </source>
</evidence>
<keyword evidence="2" id="KW-0812">Transmembrane</keyword>
<gene>
    <name evidence="3" type="ORF">CNF02_04095</name>
</gene>
<keyword evidence="2" id="KW-0472">Membrane</keyword>
<comment type="caution">
    <text evidence="3">The sequence shown here is derived from an EMBL/GenBank/DDBJ whole genome shotgun (WGS) entry which is preliminary data.</text>
</comment>
<dbReference type="Gene3D" id="1.25.40.10">
    <property type="entry name" value="Tetratricopeptide repeat domain"/>
    <property type="match status" value="1"/>
</dbReference>
<keyword evidence="1" id="KW-0175">Coiled coil</keyword>